<sequence>MNKYYPPVFNETQFHCIHCGVFSKQVWSDIYFRTIHSFVISPIRTCVCVHCNEYSYWYEQKMIIPAEAPVAPAHIDMPESILREYNEARSIFVKSPRATAALLRLAIQKLMIELGEQGENINNDIKSLVSKGLPAQVQQAFDYCRVVGNNAVHPGEINLNDTPEMAQHLFEMINFIIEDRITRPKQIAALYDKLPEGARKAIEKRDS</sequence>
<gene>
    <name evidence="2" type="ORF">E2B99_04240</name>
</gene>
<dbReference type="Proteomes" id="UP000297834">
    <property type="component" value="Unassembled WGS sequence"/>
</dbReference>
<feature type="domain" description="DUF4145" evidence="1">
    <location>
        <begin position="86"/>
        <end position="168"/>
    </location>
</feature>
<dbReference type="InterPro" id="IPR025285">
    <property type="entry name" value="DUF4145"/>
</dbReference>
<evidence type="ECO:0000259" key="1">
    <source>
        <dbReference type="Pfam" id="PF13643"/>
    </source>
</evidence>
<name>A0A4Y7XDN2_9GAMM</name>
<dbReference type="Pfam" id="PF13643">
    <property type="entry name" value="DUF4145"/>
    <property type="match status" value="1"/>
</dbReference>
<evidence type="ECO:0000313" key="3">
    <source>
        <dbReference type="Proteomes" id="UP000297834"/>
    </source>
</evidence>
<dbReference type="EMBL" id="SNTY01000014">
    <property type="protein sequence ID" value="TEU29280.1"/>
    <property type="molecule type" value="Genomic_DNA"/>
</dbReference>
<dbReference type="OrthoDB" id="9808624at2"/>
<evidence type="ECO:0000313" key="2">
    <source>
        <dbReference type="EMBL" id="TEU29280.1"/>
    </source>
</evidence>
<reference evidence="2 3" key="1">
    <citation type="submission" date="2019-03" db="EMBL/GenBank/DDBJ databases">
        <title>Alkanindiges illinoisensis: a potential pathogenic isolated from ascites of a gastric cancer patient with abdominal metastasis.</title>
        <authorList>
            <person name="Hu X."/>
            <person name="Yang B."/>
            <person name="Yan X."/>
            <person name="Lin L."/>
            <person name="Zhao H."/>
            <person name="Zhou F."/>
            <person name="Su B."/>
            <person name="Chen J."/>
            <person name="Rui Y."/>
            <person name="Wang Q."/>
            <person name="Zheng L."/>
        </authorList>
    </citation>
    <scope>NUCLEOTIDE SEQUENCE [LARGE SCALE GENOMIC DNA]</scope>
    <source>
        <strain evidence="2 3">NFYY 23406</strain>
    </source>
</reference>
<protein>
    <submittedName>
        <fullName evidence="2">DUF4145 domain-containing protein</fullName>
    </submittedName>
</protein>
<keyword evidence="3" id="KW-1185">Reference proteome</keyword>
<accession>A0A4Y7XDN2</accession>
<comment type="caution">
    <text evidence="2">The sequence shown here is derived from an EMBL/GenBank/DDBJ whole genome shotgun (WGS) entry which is preliminary data.</text>
</comment>
<organism evidence="2 3">
    <name type="scientific">Alkanindiges illinoisensis</name>
    <dbReference type="NCBI Taxonomy" id="197183"/>
    <lineage>
        <taxon>Bacteria</taxon>
        <taxon>Pseudomonadati</taxon>
        <taxon>Pseudomonadota</taxon>
        <taxon>Gammaproteobacteria</taxon>
        <taxon>Moraxellales</taxon>
        <taxon>Moraxellaceae</taxon>
        <taxon>Alkanindiges</taxon>
    </lineage>
</organism>
<dbReference type="AlphaFoldDB" id="A0A4Y7XDN2"/>
<proteinExistence type="predicted"/>